<dbReference type="RefSeq" id="WP_272740907.1">
    <property type="nucleotide sequence ID" value="NZ_JAQQKW010000004.1"/>
</dbReference>
<protein>
    <submittedName>
        <fullName evidence="4">NAD-dependent epimerase/dehydratase family protein</fullName>
    </submittedName>
</protein>
<evidence type="ECO:0000256" key="1">
    <source>
        <dbReference type="ARBA" id="ARBA00023002"/>
    </source>
</evidence>
<name>A0ABT5IDB2_9CAUL</name>
<feature type="domain" description="NAD-dependent epimerase/dehydratase" evidence="3">
    <location>
        <begin position="5"/>
        <end position="240"/>
    </location>
</feature>
<accession>A0ABT5IDB2</accession>
<dbReference type="EMBL" id="JAQQKW010000004">
    <property type="protein sequence ID" value="MDC7694185.1"/>
    <property type="molecule type" value="Genomic_DNA"/>
</dbReference>
<dbReference type="InterPro" id="IPR036291">
    <property type="entry name" value="NAD(P)-bd_dom_sf"/>
</dbReference>
<dbReference type="Gene3D" id="3.40.50.720">
    <property type="entry name" value="NAD(P)-binding Rossmann-like Domain"/>
    <property type="match status" value="1"/>
</dbReference>
<proteinExistence type="inferred from homology"/>
<keyword evidence="1" id="KW-0560">Oxidoreductase</keyword>
<keyword evidence="5" id="KW-1185">Reference proteome</keyword>
<dbReference type="Pfam" id="PF01370">
    <property type="entry name" value="Epimerase"/>
    <property type="match status" value="1"/>
</dbReference>
<dbReference type="PANTHER" id="PTHR10366:SF564">
    <property type="entry name" value="STEROL-4-ALPHA-CARBOXYLATE 3-DEHYDROGENASE, DECARBOXYLATING"/>
    <property type="match status" value="1"/>
</dbReference>
<evidence type="ECO:0000313" key="4">
    <source>
        <dbReference type="EMBL" id="MDC7694185.1"/>
    </source>
</evidence>
<dbReference type="SUPFAM" id="SSF51735">
    <property type="entry name" value="NAD(P)-binding Rossmann-fold domains"/>
    <property type="match status" value="1"/>
</dbReference>
<comment type="caution">
    <text evidence="4">The sequence shown here is derived from an EMBL/GenBank/DDBJ whole genome shotgun (WGS) entry which is preliminary data.</text>
</comment>
<dbReference type="InterPro" id="IPR050425">
    <property type="entry name" value="NAD(P)_dehydrat-like"/>
</dbReference>
<evidence type="ECO:0000256" key="2">
    <source>
        <dbReference type="ARBA" id="ARBA00023445"/>
    </source>
</evidence>
<gene>
    <name evidence="4" type="ORF">PQU94_07800</name>
</gene>
<dbReference type="InterPro" id="IPR001509">
    <property type="entry name" value="Epimerase_deHydtase"/>
</dbReference>
<comment type="similarity">
    <text evidence="2">Belongs to the NAD(P)-dependent epimerase/dehydratase family. Dihydroflavonol-4-reductase subfamily.</text>
</comment>
<organism evidence="4 5">
    <name type="scientific">Asticcacaulis currens</name>
    <dbReference type="NCBI Taxonomy" id="2984210"/>
    <lineage>
        <taxon>Bacteria</taxon>
        <taxon>Pseudomonadati</taxon>
        <taxon>Pseudomonadota</taxon>
        <taxon>Alphaproteobacteria</taxon>
        <taxon>Caulobacterales</taxon>
        <taxon>Caulobacteraceae</taxon>
        <taxon>Asticcacaulis</taxon>
    </lineage>
</organism>
<dbReference type="PANTHER" id="PTHR10366">
    <property type="entry name" value="NAD DEPENDENT EPIMERASE/DEHYDRATASE"/>
    <property type="match status" value="1"/>
</dbReference>
<evidence type="ECO:0000259" key="3">
    <source>
        <dbReference type="Pfam" id="PF01370"/>
    </source>
</evidence>
<reference evidence="4 5" key="1">
    <citation type="submission" date="2023-01" db="EMBL/GenBank/DDBJ databases">
        <title>Novel species of the genus Asticcacaulis isolated from rivers.</title>
        <authorList>
            <person name="Lu H."/>
        </authorList>
    </citation>
    <scope>NUCLEOTIDE SEQUENCE [LARGE SCALE GENOMIC DNA]</scope>
    <source>
        <strain evidence="4 5">DXS10W</strain>
    </source>
</reference>
<evidence type="ECO:0000313" key="5">
    <source>
        <dbReference type="Proteomes" id="UP001216595"/>
    </source>
</evidence>
<sequence length="335" mass="36162">MTDTVLVTGIGGFIAKHLAAQLLAEGFTVRGTVRSPSRAEEVRVALRAQGLPLDRLSFVTLDLERDEGWDEAARDCRFVHHVAAPFPLVQPTDREALVPAARDGALRVLKAASGAERICMTSSIAAMMYAPRAQRRFTFGPEDWSDPEWSLNTPYVVAKTRAEQAAWTYMDQVGRRQALTAINPGLVLGPPLDAHWGTSLDVVSMLIQGKYPAVPPVAFPIVDVRDVAALHVKAMTAPVGGHRLLAAADTLSLSEMGQFLRTVLPQNAKRIPTQTLPLSVTRVLSLFDKSLATLRPDLGRYPVADSRLTTELTGLTLNSARDAVTAAARALSGKA</sequence>
<dbReference type="Proteomes" id="UP001216595">
    <property type="component" value="Unassembled WGS sequence"/>
</dbReference>